<keyword evidence="1" id="KW-0472">Membrane</keyword>
<dbReference type="EMBL" id="JAFBCV010000007">
    <property type="protein sequence ID" value="MBM7839158.1"/>
    <property type="molecule type" value="Genomic_DNA"/>
</dbReference>
<name>A0ABS2SUH0_9BACI</name>
<proteinExistence type="predicted"/>
<gene>
    <name evidence="2" type="ORF">JOC54_002429</name>
</gene>
<dbReference type="RefSeq" id="WP_204466481.1">
    <property type="nucleotide sequence ID" value="NZ_JAFBCV010000007.1"/>
</dbReference>
<dbReference type="InterPro" id="IPR007404">
    <property type="entry name" value="YdjM-like"/>
</dbReference>
<reference evidence="2" key="1">
    <citation type="submission" date="2021-01" db="EMBL/GenBank/DDBJ databases">
        <title>Genomic Encyclopedia of Type Strains, Phase IV (KMG-IV): sequencing the most valuable type-strain genomes for metagenomic binning, comparative biology and taxonomic classification.</title>
        <authorList>
            <person name="Goeker M."/>
        </authorList>
    </citation>
    <scope>NUCLEOTIDE SEQUENCE</scope>
    <source>
        <strain evidence="2">DSM 21943</strain>
    </source>
</reference>
<evidence type="ECO:0000313" key="3">
    <source>
        <dbReference type="Proteomes" id="UP001179280"/>
    </source>
</evidence>
<feature type="transmembrane region" description="Helical" evidence="1">
    <location>
        <begin position="134"/>
        <end position="154"/>
    </location>
</feature>
<protein>
    <submittedName>
        <fullName evidence="2">Inner membrane protein</fullName>
    </submittedName>
</protein>
<keyword evidence="1" id="KW-0812">Transmembrane</keyword>
<sequence length="156" mass="17076">MTGKTHIIGGLVACQAADLFLFSTTSGFSYYAAGVAGALLPDICHTHSKIGRRFSVLSKVVATLFGHRTFTHSLLFLVAVNLVFLAFFPEHVAIQRGILIGMISHYFLDALTVRGIRFFYPADVRVRLTRMRTGGVGETFLLVGLVVCIGYLFVAF</sequence>
<evidence type="ECO:0000313" key="2">
    <source>
        <dbReference type="EMBL" id="MBM7839158.1"/>
    </source>
</evidence>
<keyword evidence="1" id="KW-1133">Transmembrane helix</keyword>
<accession>A0ABS2SUH0</accession>
<evidence type="ECO:0000256" key="1">
    <source>
        <dbReference type="SAM" id="Phobius"/>
    </source>
</evidence>
<dbReference type="Pfam" id="PF04307">
    <property type="entry name" value="YdjM"/>
    <property type="match status" value="1"/>
</dbReference>
<keyword evidence="3" id="KW-1185">Reference proteome</keyword>
<dbReference type="PANTHER" id="PTHR35531:SF1">
    <property type="entry name" value="INNER MEMBRANE PROTEIN YBCI-RELATED"/>
    <property type="match status" value="1"/>
</dbReference>
<organism evidence="2 3">
    <name type="scientific">Shouchella xiaoxiensis</name>
    <dbReference type="NCBI Taxonomy" id="766895"/>
    <lineage>
        <taxon>Bacteria</taxon>
        <taxon>Bacillati</taxon>
        <taxon>Bacillota</taxon>
        <taxon>Bacilli</taxon>
        <taxon>Bacillales</taxon>
        <taxon>Bacillaceae</taxon>
        <taxon>Shouchella</taxon>
    </lineage>
</organism>
<feature type="transmembrane region" description="Helical" evidence="1">
    <location>
        <begin position="69"/>
        <end position="88"/>
    </location>
</feature>
<comment type="caution">
    <text evidence="2">The sequence shown here is derived from an EMBL/GenBank/DDBJ whole genome shotgun (WGS) entry which is preliminary data.</text>
</comment>
<dbReference type="Proteomes" id="UP001179280">
    <property type="component" value="Unassembled WGS sequence"/>
</dbReference>
<dbReference type="PANTHER" id="PTHR35531">
    <property type="entry name" value="INNER MEMBRANE PROTEIN YBCI-RELATED"/>
    <property type="match status" value="1"/>
</dbReference>
<feature type="transmembrane region" description="Helical" evidence="1">
    <location>
        <begin position="94"/>
        <end position="113"/>
    </location>
</feature>